<evidence type="ECO:0000256" key="3">
    <source>
        <dbReference type="ARBA" id="ARBA00023004"/>
    </source>
</evidence>
<dbReference type="PANTHER" id="PTHR22966">
    <property type="entry name" value="2-AMINOETHANETHIOL DIOXYGENASE"/>
    <property type="match status" value="1"/>
</dbReference>
<dbReference type="GO" id="GO:0016702">
    <property type="term" value="F:oxidoreductase activity, acting on single donors with incorporation of molecular oxygen, incorporation of two atoms of oxygen"/>
    <property type="evidence" value="ECO:0007669"/>
    <property type="project" value="InterPro"/>
</dbReference>
<dbReference type="SUPFAM" id="SSF51182">
    <property type="entry name" value="RmlC-like cupins"/>
    <property type="match status" value="1"/>
</dbReference>
<sequence>MDLGASTSTMHNGTELEQCDMMRQFIRACSPLCGTHHLKPSTLQKLSKELKNLDFAKTGLKLPEKGSLKVPMFASGVYQNERISCSIFGFRKEGDVLPLHDHTDMYGFIRVMRGRIQIDSYSWINDETLEVRAEPQVILEGDNIAILGPSEGNIHQITALTDDAAFFDLLVPGYIDRTCEYYRVTEGPDSAGTCLLEPIDMSYGFMRNFPGNEVTDV</sequence>
<evidence type="ECO:0000313" key="4">
    <source>
        <dbReference type="Proteomes" id="UP000095287"/>
    </source>
</evidence>
<evidence type="ECO:0000256" key="2">
    <source>
        <dbReference type="ARBA" id="ARBA00023002"/>
    </source>
</evidence>
<dbReference type="CDD" id="cd20289">
    <property type="entry name" value="cupin_ADO"/>
    <property type="match status" value="1"/>
</dbReference>
<keyword evidence="2" id="KW-0560">Oxidoreductase</keyword>
<evidence type="ECO:0000256" key="1">
    <source>
        <dbReference type="ARBA" id="ARBA00022723"/>
    </source>
</evidence>
<evidence type="ECO:0000313" key="5">
    <source>
        <dbReference type="WBParaSite" id="L893_g2479.t1"/>
    </source>
</evidence>
<dbReference type="InterPro" id="IPR012864">
    <property type="entry name" value="PCO/ADO"/>
</dbReference>
<dbReference type="Proteomes" id="UP000095287">
    <property type="component" value="Unplaced"/>
</dbReference>
<organism evidence="4 5">
    <name type="scientific">Steinernema glaseri</name>
    <dbReference type="NCBI Taxonomy" id="37863"/>
    <lineage>
        <taxon>Eukaryota</taxon>
        <taxon>Metazoa</taxon>
        <taxon>Ecdysozoa</taxon>
        <taxon>Nematoda</taxon>
        <taxon>Chromadorea</taxon>
        <taxon>Rhabditida</taxon>
        <taxon>Tylenchina</taxon>
        <taxon>Panagrolaimomorpha</taxon>
        <taxon>Strongyloidoidea</taxon>
        <taxon>Steinernematidae</taxon>
        <taxon>Steinernema</taxon>
    </lineage>
</organism>
<dbReference type="GO" id="GO:0046872">
    <property type="term" value="F:metal ion binding"/>
    <property type="evidence" value="ECO:0007669"/>
    <property type="project" value="UniProtKB-KW"/>
</dbReference>
<dbReference type="Gene3D" id="2.60.120.10">
    <property type="entry name" value="Jelly Rolls"/>
    <property type="match status" value="1"/>
</dbReference>
<reference evidence="5" key="1">
    <citation type="submission" date="2016-11" db="UniProtKB">
        <authorList>
            <consortium name="WormBaseParasite"/>
        </authorList>
    </citation>
    <scope>IDENTIFICATION</scope>
</reference>
<name>A0A1I7ZBP3_9BILA</name>
<dbReference type="InterPro" id="IPR014710">
    <property type="entry name" value="RmlC-like_jellyroll"/>
</dbReference>
<keyword evidence="4" id="KW-1185">Reference proteome</keyword>
<dbReference type="WBParaSite" id="L893_g2479.t1">
    <property type="protein sequence ID" value="L893_g2479.t1"/>
    <property type="gene ID" value="L893_g2479"/>
</dbReference>
<dbReference type="PANTHER" id="PTHR22966:SF61">
    <property type="entry name" value="2-AMINOETHANETHIOL DIOXYGENASE"/>
    <property type="match status" value="1"/>
</dbReference>
<proteinExistence type="predicted"/>
<protein>
    <submittedName>
        <fullName evidence="5">Cysteine dioxygenase</fullName>
    </submittedName>
</protein>
<keyword evidence="1" id="KW-0479">Metal-binding</keyword>
<accession>A0A1I7ZBP3</accession>
<dbReference type="AlphaFoldDB" id="A0A1I7ZBP3"/>
<dbReference type="GO" id="GO:0005739">
    <property type="term" value="C:mitochondrion"/>
    <property type="evidence" value="ECO:0007669"/>
    <property type="project" value="TreeGrafter"/>
</dbReference>
<keyword evidence="3" id="KW-0408">Iron</keyword>
<dbReference type="Pfam" id="PF07847">
    <property type="entry name" value="PCO_ADO"/>
    <property type="match status" value="1"/>
</dbReference>
<dbReference type="InterPro" id="IPR011051">
    <property type="entry name" value="RmlC_Cupin_sf"/>
</dbReference>